<evidence type="ECO:0000256" key="6">
    <source>
        <dbReference type="ARBA" id="ARBA00024331"/>
    </source>
</evidence>
<dbReference type="RefSeq" id="WP_093883080.1">
    <property type="nucleotide sequence ID" value="NZ_FOBS01000008.1"/>
</dbReference>
<comment type="subcellular location">
    <subcellularLocation>
        <location evidence="7">Cytoplasm</location>
    </subcellularLocation>
</comment>
<accession>A0A1H7WXJ5</accession>
<dbReference type="InterPro" id="IPR033391">
    <property type="entry name" value="FBPase_N"/>
</dbReference>
<evidence type="ECO:0000313" key="11">
    <source>
        <dbReference type="EMBL" id="SEM26121.1"/>
    </source>
</evidence>
<gene>
    <name evidence="7" type="primary">fbp</name>
    <name evidence="11" type="ORF">SAMN04489760_10879</name>
</gene>
<evidence type="ECO:0000259" key="9">
    <source>
        <dbReference type="Pfam" id="PF00316"/>
    </source>
</evidence>
<dbReference type="Pfam" id="PF00316">
    <property type="entry name" value="FBPase"/>
    <property type="match status" value="1"/>
</dbReference>
<feature type="binding site" evidence="7">
    <location>
        <begin position="116"/>
        <end position="119"/>
    </location>
    <ligand>
        <name>substrate</name>
    </ligand>
</feature>
<dbReference type="PRINTS" id="PR00115">
    <property type="entry name" value="F16BPHPHTASE"/>
</dbReference>
<dbReference type="GO" id="GO:0000287">
    <property type="term" value="F:magnesium ion binding"/>
    <property type="evidence" value="ECO:0007669"/>
    <property type="project" value="UniProtKB-UniRule"/>
</dbReference>
<dbReference type="PANTHER" id="PTHR11556">
    <property type="entry name" value="FRUCTOSE-1,6-BISPHOSPHATASE-RELATED"/>
    <property type="match status" value="1"/>
</dbReference>
<protein>
    <recommendedName>
        <fullName evidence="7">Fructose-1,6-bisphosphatase class 1</fullName>
        <shortName evidence="7">FBPase class 1</shortName>
        <ecNumber evidence="7">3.1.3.11</ecNumber>
    </recommendedName>
    <alternativeName>
        <fullName evidence="7">D-fructose-1,6-bisphosphate 1-phosphohydrolase class 1</fullName>
    </alternativeName>
</protein>
<dbReference type="Proteomes" id="UP000198744">
    <property type="component" value="Unassembled WGS sequence"/>
</dbReference>
<proteinExistence type="inferred from homology"/>
<comment type="subunit">
    <text evidence="7">Homotetramer.</text>
</comment>
<dbReference type="HAMAP" id="MF_01855">
    <property type="entry name" value="FBPase_class1"/>
    <property type="match status" value="1"/>
</dbReference>
<name>A0A1H7WXJ5_9BACT</name>
<dbReference type="SUPFAM" id="SSF56655">
    <property type="entry name" value="Carbohydrate phosphatase"/>
    <property type="match status" value="1"/>
</dbReference>
<feature type="binding site" evidence="7">
    <location>
        <position position="115"/>
    </location>
    <ligand>
        <name>Mg(2+)</name>
        <dbReference type="ChEBI" id="CHEBI:18420"/>
        <label>1</label>
    </ligand>
</feature>
<dbReference type="GO" id="GO:0006094">
    <property type="term" value="P:gluconeogenesis"/>
    <property type="evidence" value="ECO:0007669"/>
    <property type="project" value="UniProtKB-UniRule"/>
</dbReference>
<organism evidence="11 12">
    <name type="scientific">Syntrophus gentianae</name>
    <dbReference type="NCBI Taxonomy" id="43775"/>
    <lineage>
        <taxon>Bacteria</taxon>
        <taxon>Pseudomonadati</taxon>
        <taxon>Thermodesulfobacteriota</taxon>
        <taxon>Syntrophia</taxon>
        <taxon>Syntrophales</taxon>
        <taxon>Syntrophaceae</taxon>
        <taxon>Syntrophus</taxon>
    </lineage>
</organism>
<keyword evidence="3 7" id="KW-0963">Cytoplasm</keyword>
<reference evidence="11 12" key="1">
    <citation type="submission" date="2016-10" db="EMBL/GenBank/DDBJ databases">
        <authorList>
            <person name="de Groot N.N."/>
        </authorList>
    </citation>
    <scope>NUCLEOTIDE SEQUENCE [LARGE SCALE GENOMIC DNA]</scope>
    <source>
        <strain evidence="11 12">DSM 8423</strain>
    </source>
</reference>
<keyword evidence="4 7" id="KW-0378">Hydrolase</keyword>
<dbReference type="GO" id="GO:0005737">
    <property type="term" value="C:cytoplasm"/>
    <property type="evidence" value="ECO:0007669"/>
    <property type="project" value="UniProtKB-SubCell"/>
</dbReference>
<keyword evidence="7" id="KW-0460">Magnesium</keyword>
<evidence type="ECO:0000256" key="8">
    <source>
        <dbReference type="RuleBase" id="RU000508"/>
    </source>
</evidence>
<evidence type="ECO:0000256" key="1">
    <source>
        <dbReference type="ARBA" id="ARBA00001273"/>
    </source>
</evidence>
<comment type="caution">
    <text evidence="7">Lacks conserved residue(s) required for the propagation of feature annotation.</text>
</comment>
<dbReference type="InterPro" id="IPR044015">
    <property type="entry name" value="FBPase_C_dom"/>
</dbReference>
<feature type="domain" description="Fructose-1-6-bisphosphatase class 1 C-terminal" evidence="10">
    <location>
        <begin position="204"/>
        <end position="330"/>
    </location>
</feature>
<dbReference type="GO" id="GO:0006000">
    <property type="term" value="P:fructose metabolic process"/>
    <property type="evidence" value="ECO:0007669"/>
    <property type="project" value="TreeGrafter"/>
</dbReference>
<feature type="binding site" evidence="7">
    <location>
        <position position="272"/>
    </location>
    <ligand>
        <name>substrate</name>
    </ligand>
</feature>
<evidence type="ECO:0000256" key="3">
    <source>
        <dbReference type="ARBA" id="ARBA00022490"/>
    </source>
</evidence>
<feature type="binding site" evidence="7">
    <location>
        <position position="113"/>
    </location>
    <ligand>
        <name>Mg(2+)</name>
        <dbReference type="ChEBI" id="CHEBI:18420"/>
        <label>2</label>
    </ligand>
</feature>
<comment type="pathway">
    <text evidence="6">Carbohydrate biosynthesis.</text>
</comment>
<dbReference type="GO" id="GO:0042132">
    <property type="term" value="F:fructose 1,6-bisphosphate 1-phosphatase activity"/>
    <property type="evidence" value="ECO:0007669"/>
    <property type="project" value="UniProtKB-UniRule"/>
</dbReference>
<evidence type="ECO:0000256" key="4">
    <source>
        <dbReference type="ARBA" id="ARBA00022801"/>
    </source>
</evidence>
<feature type="domain" description="Fructose-1-6-bisphosphatase class I N-terminal" evidence="9">
    <location>
        <begin position="8"/>
        <end position="184"/>
    </location>
</feature>
<dbReference type="EMBL" id="FOBS01000008">
    <property type="protein sequence ID" value="SEM26121.1"/>
    <property type="molecule type" value="Genomic_DNA"/>
</dbReference>
<feature type="binding site" evidence="7">
    <location>
        <position position="278"/>
    </location>
    <ligand>
        <name>Mg(2+)</name>
        <dbReference type="ChEBI" id="CHEBI:18420"/>
        <label>2</label>
    </ligand>
</feature>
<dbReference type="InterPro" id="IPR000146">
    <property type="entry name" value="FBPase_class-1"/>
</dbReference>
<evidence type="ECO:0000256" key="7">
    <source>
        <dbReference type="HAMAP-Rule" id="MF_01855"/>
    </source>
</evidence>
<dbReference type="Pfam" id="PF18913">
    <property type="entry name" value="FBPase_C"/>
    <property type="match status" value="1"/>
</dbReference>
<evidence type="ECO:0000313" key="12">
    <source>
        <dbReference type="Proteomes" id="UP000198744"/>
    </source>
</evidence>
<keyword evidence="5 7" id="KW-0119">Carbohydrate metabolism</keyword>
<evidence type="ECO:0000259" key="10">
    <source>
        <dbReference type="Pfam" id="PF18913"/>
    </source>
</evidence>
<sequence>MPVEFEQTFRNFLMLHQEKHNRTYHFLILMDSILTAAKRIELYYRTGALKGNLGMAGSINVQGENVMKMDDIANQIVLHYLESNKRVIQVVSEECDGVVDLNKEGGRYFVYFDPLDGSSNVAHGLPVGFMFGIAKRNLDGDMRGPEDFHLRRGNEYIAAGMFVIPTGMFTLALRDAGCWRFHSDETTTYVKPIQMIMPDTPKKWELSFNAGNTSVFSDKVQKWIQDNLHKFKFRYIGALAGDFHRLLSNGGLFMYPAIVNHPDPKENRPQGKLRLLYEANVVSFMCREAGGDAIDETGSRILDVKPETHHQRTTLYVGSKAIIDDLAATLKA</sequence>
<feature type="binding site" evidence="7">
    <location>
        <position position="93"/>
    </location>
    <ligand>
        <name>Mg(2+)</name>
        <dbReference type="ChEBI" id="CHEBI:18420"/>
        <label>1</label>
    </ligand>
</feature>
<keyword evidence="7" id="KW-0479">Metal-binding</keyword>
<comment type="similarity">
    <text evidence="2 7 8">Belongs to the FBPase class 1 family.</text>
</comment>
<comment type="catalytic activity">
    <reaction evidence="1 7">
        <text>beta-D-fructose 1,6-bisphosphate + H2O = beta-D-fructose 6-phosphate + phosphate</text>
        <dbReference type="Rhea" id="RHEA:11064"/>
        <dbReference type="ChEBI" id="CHEBI:15377"/>
        <dbReference type="ChEBI" id="CHEBI:32966"/>
        <dbReference type="ChEBI" id="CHEBI:43474"/>
        <dbReference type="ChEBI" id="CHEBI:57634"/>
        <dbReference type="EC" id="3.1.3.11"/>
    </reaction>
</comment>
<feature type="binding site" evidence="7">
    <location>
        <position position="116"/>
    </location>
    <ligand>
        <name>Mg(2+)</name>
        <dbReference type="ChEBI" id="CHEBI:18420"/>
        <label>2</label>
    </ligand>
</feature>
<feature type="binding site" evidence="7">
    <location>
        <position position="113"/>
    </location>
    <ligand>
        <name>Mg(2+)</name>
        <dbReference type="ChEBI" id="CHEBI:18420"/>
        <label>1</label>
    </ligand>
</feature>
<feature type="binding site" evidence="7">
    <location>
        <position position="209"/>
    </location>
    <ligand>
        <name>substrate</name>
    </ligand>
</feature>
<dbReference type="EC" id="3.1.3.11" evidence="7"/>
<dbReference type="OrthoDB" id="9806756at2"/>
<evidence type="ECO:0000256" key="2">
    <source>
        <dbReference type="ARBA" id="ARBA00010941"/>
    </source>
</evidence>
<dbReference type="InterPro" id="IPR028343">
    <property type="entry name" value="FBPtase"/>
</dbReference>
<keyword evidence="12" id="KW-1185">Reference proteome</keyword>
<evidence type="ECO:0000256" key="5">
    <source>
        <dbReference type="ARBA" id="ARBA00023277"/>
    </source>
</evidence>
<dbReference type="Gene3D" id="3.40.190.80">
    <property type="match status" value="1"/>
</dbReference>
<comment type="cofactor">
    <cofactor evidence="7">
        <name>Mg(2+)</name>
        <dbReference type="ChEBI" id="CHEBI:18420"/>
    </cofactor>
    <text evidence="7">Binds 2 magnesium ions per subunit.</text>
</comment>
<dbReference type="PIRSF" id="PIRSF000904">
    <property type="entry name" value="FBPtase_SBPase"/>
    <property type="match status" value="1"/>
</dbReference>
<dbReference type="PANTHER" id="PTHR11556:SF35">
    <property type="entry name" value="SEDOHEPTULOSE-1,7-BISPHOSPHATASE, CHLOROPLASTIC"/>
    <property type="match status" value="1"/>
</dbReference>
<dbReference type="AlphaFoldDB" id="A0A1H7WXJ5"/>
<dbReference type="GO" id="GO:0030388">
    <property type="term" value="P:fructose 1,6-bisphosphate metabolic process"/>
    <property type="evidence" value="ECO:0007669"/>
    <property type="project" value="TreeGrafter"/>
</dbReference>
<feature type="binding site" evidence="7">
    <location>
        <position position="235"/>
    </location>
    <ligand>
        <name>substrate</name>
    </ligand>
</feature>
<dbReference type="Gene3D" id="3.30.540.10">
    <property type="entry name" value="Fructose-1,6-Bisphosphatase, subunit A, domain 1"/>
    <property type="match status" value="1"/>
</dbReference>
<dbReference type="STRING" id="43775.SAMN04489760_10879"/>
<dbReference type="GO" id="GO:0005986">
    <property type="term" value="P:sucrose biosynthetic process"/>
    <property type="evidence" value="ECO:0007669"/>
    <property type="project" value="TreeGrafter"/>
</dbReference>
<dbReference type="GO" id="GO:0006002">
    <property type="term" value="P:fructose 6-phosphate metabolic process"/>
    <property type="evidence" value="ECO:0007669"/>
    <property type="project" value="TreeGrafter"/>
</dbReference>